<comment type="similarity">
    <text evidence="3 14">Belongs to the cytidine and deoxycytidylate deaminase family.</text>
</comment>
<proteinExistence type="inferred from homology"/>
<gene>
    <name evidence="16" type="primary">cdd</name>
    <name evidence="16" type="ORF">CGW93_00590</name>
</gene>
<dbReference type="PANTHER" id="PTHR11644">
    <property type="entry name" value="CYTIDINE DEAMINASE"/>
    <property type="match status" value="1"/>
</dbReference>
<evidence type="ECO:0000256" key="14">
    <source>
        <dbReference type="RuleBase" id="RU364006"/>
    </source>
</evidence>
<dbReference type="InterPro" id="IPR050202">
    <property type="entry name" value="Cyt/Deoxycyt_deaminase"/>
</dbReference>
<sequence>MEDELIQAAQEACKFSYSPYSNFSVGAAILTEDDQIFTGTNVENASLGLTMCAERVAVFNALSHGHRKFKLLAVYTPTDIPVYPCGACLQVISEFCDNLTIIIAWKRGKLRTTLNTLLTHPFRGEA</sequence>
<comment type="catalytic activity">
    <reaction evidence="11 14">
        <text>cytidine + H2O + H(+) = uridine + NH4(+)</text>
        <dbReference type="Rhea" id="RHEA:16069"/>
        <dbReference type="ChEBI" id="CHEBI:15377"/>
        <dbReference type="ChEBI" id="CHEBI:15378"/>
        <dbReference type="ChEBI" id="CHEBI:16704"/>
        <dbReference type="ChEBI" id="CHEBI:17562"/>
        <dbReference type="ChEBI" id="CHEBI:28938"/>
        <dbReference type="EC" id="3.5.4.5"/>
    </reaction>
</comment>
<keyword evidence="7 14" id="KW-0378">Hydrolase</keyword>
<organism evidence="16 17">
    <name type="scientific">candidate division WOR-3 bacterium 4484_18</name>
    <dbReference type="NCBI Taxonomy" id="2020626"/>
    <lineage>
        <taxon>Bacteria</taxon>
        <taxon>Bacteria division WOR-3</taxon>
    </lineage>
</organism>
<dbReference type="Pfam" id="PF00383">
    <property type="entry name" value="dCMP_cyt_deam_1"/>
    <property type="match status" value="1"/>
</dbReference>
<evidence type="ECO:0000313" key="16">
    <source>
        <dbReference type="EMBL" id="OYV03562.1"/>
    </source>
</evidence>
<feature type="domain" description="CMP/dCMP-type deaminase" evidence="15">
    <location>
        <begin position="1"/>
        <end position="125"/>
    </location>
</feature>
<dbReference type="FunFam" id="3.40.140.10:FF:000008">
    <property type="entry name" value="Cytidine deaminase"/>
    <property type="match status" value="1"/>
</dbReference>
<comment type="catalytic activity">
    <reaction evidence="10 14">
        <text>2'-deoxycytidine + H2O + H(+) = 2'-deoxyuridine + NH4(+)</text>
        <dbReference type="Rhea" id="RHEA:13433"/>
        <dbReference type="ChEBI" id="CHEBI:15377"/>
        <dbReference type="ChEBI" id="CHEBI:15378"/>
        <dbReference type="ChEBI" id="CHEBI:15698"/>
        <dbReference type="ChEBI" id="CHEBI:16450"/>
        <dbReference type="ChEBI" id="CHEBI:28938"/>
        <dbReference type="EC" id="3.5.4.5"/>
    </reaction>
</comment>
<comment type="cofactor">
    <cofactor evidence="1 13 14">
        <name>Zn(2+)</name>
        <dbReference type="ChEBI" id="CHEBI:29105"/>
    </cofactor>
</comment>
<dbReference type="InterPro" id="IPR002125">
    <property type="entry name" value="CMP_dCMP_dom"/>
</dbReference>
<feature type="binding site" evidence="13">
    <location>
        <position position="52"/>
    </location>
    <ligand>
        <name>Zn(2+)</name>
        <dbReference type="ChEBI" id="CHEBI:29105"/>
        <note>catalytic</note>
    </ligand>
</feature>
<dbReference type="PROSITE" id="PS00903">
    <property type="entry name" value="CYT_DCMP_DEAMINASES_1"/>
    <property type="match status" value="1"/>
</dbReference>
<evidence type="ECO:0000256" key="11">
    <source>
        <dbReference type="ARBA" id="ARBA00049558"/>
    </source>
</evidence>
<dbReference type="InterPro" id="IPR006262">
    <property type="entry name" value="Cyt_deam_tetra"/>
</dbReference>
<dbReference type="CDD" id="cd01283">
    <property type="entry name" value="cytidine_deaminase"/>
    <property type="match status" value="1"/>
</dbReference>
<evidence type="ECO:0000256" key="12">
    <source>
        <dbReference type="PIRSR" id="PIRSR606262-1"/>
    </source>
</evidence>
<dbReference type="InterPro" id="IPR016193">
    <property type="entry name" value="Cytidine_deaminase-like"/>
</dbReference>
<dbReference type="GO" id="GO:0008270">
    <property type="term" value="F:zinc ion binding"/>
    <property type="evidence" value="ECO:0007669"/>
    <property type="project" value="UniProtKB-UniRule"/>
</dbReference>
<evidence type="ECO:0000256" key="6">
    <source>
        <dbReference type="ARBA" id="ARBA00022723"/>
    </source>
</evidence>
<dbReference type="PANTHER" id="PTHR11644:SF2">
    <property type="entry name" value="CYTIDINE DEAMINASE"/>
    <property type="match status" value="1"/>
</dbReference>
<accession>A0A257LVW3</accession>
<dbReference type="GO" id="GO:0004126">
    <property type="term" value="F:cytidine deaminase activity"/>
    <property type="evidence" value="ECO:0007669"/>
    <property type="project" value="UniProtKB-UniRule"/>
</dbReference>
<evidence type="ECO:0000313" key="17">
    <source>
        <dbReference type="Proteomes" id="UP000216312"/>
    </source>
</evidence>
<reference evidence="17" key="1">
    <citation type="submission" date="2017-07" db="EMBL/GenBank/DDBJ databases">
        <title>Novel pathways for hydrocarbon cycling and metabolic interdependencies in hydrothermal sediment communities.</title>
        <authorList>
            <person name="Dombrowski N."/>
            <person name="Seitz K."/>
            <person name="Teske A."/>
            <person name="Baker B."/>
        </authorList>
    </citation>
    <scope>NUCLEOTIDE SEQUENCE [LARGE SCALE GENOMIC DNA]</scope>
</reference>
<dbReference type="InterPro" id="IPR016192">
    <property type="entry name" value="APOBEC/CMP_deaminase_Zn-bd"/>
</dbReference>
<evidence type="ECO:0000256" key="10">
    <source>
        <dbReference type="ARBA" id="ARBA00049252"/>
    </source>
</evidence>
<keyword evidence="6 13" id="KW-0479">Metal-binding</keyword>
<comment type="caution">
    <text evidence="16">The sequence shown here is derived from an EMBL/GenBank/DDBJ whole genome shotgun (WGS) entry which is preliminary data.</text>
</comment>
<evidence type="ECO:0000256" key="13">
    <source>
        <dbReference type="PIRSR" id="PIRSR606262-3"/>
    </source>
</evidence>
<dbReference type="Proteomes" id="UP000216312">
    <property type="component" value="Unassembled WGS sequence"/>
</dbReference>
<dbReference type="NCBIfam" id="TIGR01354">
    <property type="entry name" value="cyt_deam_tetra"/>
    <property type="match status" value="1"/>
</dbReference>
<comment type="function">
    <text evidence="2 14">This enzyme scavenges exogenous and endogenous cytidine and 2'-deoxycytidine for UMP synthesis.</text>
</comment>
<keyword evidence="8 13" id="KW-0862">Zinc</keyword>
<feature type="active site" description="Proton donor" evidence="12">
    <location>
        <position position="54"/>
    </location>
</feature>
<protein>
    <recommendedName>
        <fullName evidence="5 14">Cytidine deaminase</fullName>
        <ecNumber evidence="4 14">3.5.4.5</ecNumber>
    </recommendedName>
    <alternativeName>
        <fullName evidence="9 14">Cytidine aminohydrolase</fullName>
    </alternativeName>
</protein>
<evidence type="ECO:0000256" key="2">
    <source>
        <dbReference type="ARBA" id="ARBA00003949"/>
    </source>
</evidence>
<dbReference type="SUPFAM" id="SSF53927">
    <property type="entry name" value="Cytidine deaminase-like"/>
    <property type="match status" value="1"/>
</dbReference>
<evidence type="ECO:0000256" key="1">
    <source>
        <dbReference type="ARBA" id="ARBA00001947"/>
    </source>
</evidence>
<dbReference type="Gene3D" id="3.40.140.10">
    <property type="entry name" value="Cytidine Deaminase, domain 2"/>
    <property type="match status" value="1"/>
</dbReference>
<dbReference type="GO" id="GO:0005829">
    <property type="term" value="C:cytosol"/>
    <property type="evidence" value="ECO:0007669"/>
    <property type="project" value="TreeGrafter"/>
</dbReference>
<feature type="binding site" evidence="13">
    <location>
        <position position="88"/>
    </location>
    <ligand>
        <name>Zn(2+)</name>
        <dbReference type="ChEBI" id="CHEBI:29105"/>
        <note>catalytic</note>
    </ligand>
</feature>
<evidence type="ECO:0000256" key="8">
    <source>
        <dbReference type="ARBA" id="ARBA00022833"/>
    </source>
</evidence>
<name>A0A257LVW3_UNCW3</name>
<dbReference type="PROSITE" id="PS51747">
    <property type="entry name" value="CYT_DCMP_DEAMINASES_2"/>
    <property type="match status" value="1"/>
</dbReference>
<dbReference type="EMBL" id="NMUJ01000003">
    <property type="protein sequence ID" value="OYV03562.1"/>
    <property type="molecule type" value="Genomic_DNA"/>
</dbReference>
<dbReference type="EC" id="3.5.4.5" evidence="4 14"/>
<evidence type="ECO:0000259" key="15">
    <source>
        <dbReference type="PROSITE" id="PS51747"/>
    </source>
</evidence>
<dbReference type="NCBIfam" id="NF004064">
    <property type="entry name" value="PRK05578.1"/>
    <property type="match status" value="1"/>
</dbReference>
<dbReference type="GO" id="GO:0055086">
    <property type="term" value="P:nucleobase-containing small molecule metabolic process"/>
    <property type="evidence" value="ECO:0007669"/>
    <property type="project" value="UniProtKB-ARBA"/>
</dbReference>
<evidence type="ECO:0000256" key="5">
    <source>
        <dbReference type="ARBA" id="ARBA00018266"/>
    </source>
</evidence>
<dbReference type="AlphaFoldDB" id="A0A257LVW3"/>
<evidence type="ECO:0000256" key="3">
    <source>
        <dbReference type="ARBA" id="ARBA00006576"/>
    </source>
</evidence>
<feature type="binding site" evidence="13">
    <location>
        <position position="85"/>
    </location>
    <ligand>
        <name>Zn(2+)</name>
        <dbReference type="ChEBI" id="CHEBI:29105"/>
        <note>catalytic</note>
    </ligand>
</feature>
<evidence type="ECO:0000256" key="4">
    <source>
        <dbReference type="ARBA" id="ARBA00012783"/>
    </source>
</evidence>
<dbReference type="GO" id="GO:0042802">
    <property type="term" value="F:identical protein binding"/>
    <property type="evidence" value="ECO:0007669"/>
    <property type="project" value="UniProtKB-ARBA"/>
</dbReference>
<evidence type="ECO:0000256" key="9">
    <source>
        <dbReference type="ARBA" id="ARBA00032005"/>
    </source>
</evidence>
<evidence type="ECO:0000256" key="7">
    <source>
        <dbReference type="ARBA" id="ARBA00022801"/>
    </source>
</evidence>
<dbReference type="GO" id="GO:0072527">
    <property type="term" value="P:pyrimidine-containing compound metabolic process"/>
    <property type="evidence" value="ECO:0007669"/>
    <property type="project" value="UniProtKB-ARBA"/>
</dbReference>